<name>A0A1F5FG89_9BACT</name>
<proteinExistence type="predicted"/>
<sequence>MKFSKESLVNVSRDLIVEERLRDSRGYRWVDVVGIPQRPDNLKDVLFLATHSDGKGGWDNGFDRRPYAREVAEKKGWSLAIDSEAELGSNDYVRVRSLDVLTERLYETARTEVSPYVIGVTGSVGKTTVTAFLEHLLSEAETGVVRFYSKRLTPLSVACHYINRVDRDTNVVVMEYSAYLREHVATLSRILPPNLAFMLNIYDTHINPGMFEDKSDIYASKLRIKPESSAGYINRRILEEIGAENPEGWESFSVEVPDSLTNFMLPPTLRTAELYTVGKLTAKNMGIPDQILRRAYETFTPVEKRMIVCNFQGRNIFFQGETSGGSRLWSWFETTDGSVPWFLVEEVNFADEDPLGFKDLLERVFGSERTYVLDTPANRERLPVKTNFVDFDRFREILTDVSRGYTVFHKALATRGKDFNPTAHLNEVYG</sequence>
<protein>
    <recommendedName>
        <fullName evidence="4">Mur ligase central domain-containing protein</fullName>
    </recommendedName>
</protein>
<feature type="domain" description="Mur ligase central" evidence="4">
    <location>
        <begin position="120"/>
        <end position="225"/>
    </location>
</feature>
<dbReference type="InterPro" id="IPR013221">
    <property type="entry name" value="Mur_ligase_cen"/>
</dbReference>
<dbReference type="SUPFAM" id="SSF53623">
    <property type="entry name" value="MurD-like peptide ligases, catalytic domain"/>
    <property type="match status" value="1"/>
</dbReference>
<dbReference type="Pfam" id="PF08245">
    <property type="entry name" value="Mur_ligase_M"/>
    <property type="match status" value="1"/>
</dbReference>
<evidence type="ECO:0000256" key="2">
    <source>
        <dbReference type="ARBA" id="ARBA00022741"/>
    </source>
</evidence>
<keyword evidence="1" id="KW-0436">Ligase</keyword>
<comment type="caution">
    <text evidence="5">The sequence shown here is derived from an EMBL/GenBank/DDBJ whole genome shotgun (WGS) entry which is preliminary data.</text>
</comment>
<reference evidence="5 6" key="1">
    <citation type="journal article" date="2016" name="Nat. Commun.">
        <title>Thousands of microbial genomes shed light on interconnected biogeochemical processes in an aquifer system.</title>
        <authorList>
            <person name="Anantharaman K."/>
            <person name="Brown C.T."/>
            <person name="Hug L.A."/>
            <person name="Sharon I."/>
            <person name="Castelle C.J."/>
            <person name="Probst A.J."/>
            <person name="Thomas B.C."/>
            <person name="Singh A."/>
            <person name="Wilkins M.J."/>
            <person name="Karaoz U."/>
            <person name="Brodie E.L."/>
            <person name="Williams K.H."/>
            <person name="Hubbard S.S."/>
            <person name="Banfield J.F."/>
        </authorList>
    </citation>
    <scope>NUCLEOTIDE SEQUENCE [LARGE SCALE GENOMIC DNA]</scope>
</reference>
<evidence type="ECO:0000313" key="5">
    <source>
        <dbReference type="EMBL" id="OGD78669.1"/>
    </source>
</evidence>
<dbReference type="InterPro" id="IPR036565">
    <property type="entry name" value="Mur-like_cat_sf"/>
</dbReference>
<dbReference type="AlphaFoldDB" id="A0A1F5FG89"/>
<evidence type="ECO:0000313" key="6">
    <source>
        <dbReference type="Proteomes" id="UP000176682"/>
    </source>
</evidence>
<dbReference type="PANTHER" id="PTHR43024">
    <property type="entry name" value="UDP-N-ACETYLMURAMOYL-TRIPEPTIDE--D-ALANYL-D-ALANINE LIGASE"/>
    <property type="match status" value="1"/>
</dbReference>
<dbReference type="Proteomes" id="UP000176682">
    <property type="component" value="Unassembled WGS sequence"/>
</dbReference>
<keyword evidence="3" id="KW-0067">ATP-binding</keyword>
<dbReference type="EMBL" id="MFAM01000039">
    <property type="protein sequence ID" value="OGD78669.1"/>
    <property type="molecule type" value="Genomic_DNA"/>
</dbReference>
<evidence type="ECO:0000256" key="3">
    <source>
        <dbReference type="ARBA" id="ARBA00022840"/>
    </source>
</evidence>
<gene>
    <name evidence="5" type="ORF">A2368_02030</name>
</gene>
<organism evidence="5 6">
    <name type="scientific">Candidatus Collierbacteria bacterium RIFOXYB1_FULL_49_13</name>
    <dbReference type="NCBI Taxonomy" id="1817728"/>
    <lineage>
        <taxon>Bacteria</taxon>
        <taxon>Candidatus Collieribacteriota</taxon>
    </lineage>
</organism>
<dbReference type="GO" id="GO:0005524">
    <property type="term" value="F:ATP binding"/>
    <property type="evidence" value="ECO:0007669"/>
    <property type="project" value="UniProtKB-KW"/>
</dbReference>
<dbReference type="InterPro" id="IPR051046">
    <property type="entry name" value="MurCDEF_CellWall_CoF430Synth"/>
</dbReference>
<evidence type="ECO:0000259" key="4">
    <source>
        <dbReference type="Pfam" id="PF08245"/>
    </source>
</evidence>
<dbReference type="PANTHER" id="PTHR43024:SF1">
    <property type="entry name" value="UDP-N-ACETYLMURAMOYL-TRIPEPTIDE--D-ALANYL-D-ALANINE LIGASE"/>
    <property type="match status" value="1"/>
</dbReference>
<dbReference type="Gene3D" id="3.40.1190.10">
    <property type="entry name" value="Mur-like, catalytic domain"/>
    <property type="match status" value="1"/>
</dbReference>
<accession>A0A1F5FG89</accession>
<keyword evidence="2" id="KW-0547">Nucleotide-binding</keyword>
<dbReference type="GO" id="GO:0016881">
    <property type="term" value="F:acid-amino acid ligase activity"/>
    <property type="evidence" value="ECO:0007669"/>
    <property type="project" value="InterPro"/>
</dbReference>
<evidence type="ECO:0000256" key="1">
    <source>
        <dbReference type="ARBA" id="ARBA00022598"/>
    </source>
</evidence>